<protein>
    <submittedName>
        <fullName evidence="3">Alpha/beta hydrolase</fullName>
    </submittedName>
</protein>
<dbReference type="InterPro" id="IPR000073">
    <property type="entry name" value="AB_hydrolase_1"/>
</dbReference>
<dbReference type="Proteomes" id="UP000722625">
    <property type="component" value="Unassembled WGS sequence"/>
</dbReference>
<gene>
    <name evidence="3" type="ORF">KHA90_20825</name>
</gene>
<keyword evidence="3" id="KW-0378">Hydrolase</keyword>
<dbReference type="InterPro" id="IPR029058">
    <property type="entry name" value="AB_hydrolase_fold"/>
</dbReference>
<accession>A0ABS5PGP7</accession>
<dbReference type="EMBL" id="JAGYVZ010000025">
    <property type="protein sequence ID" value="MBS7233462.1"/>
    <property type="molecule type" value="Genomic_DNA"/>
</dbReference>
<feature type="chain" id="PRO_5046660506" evidence="1">
    <location>
        <begin position="27"/>
        <end position="260"/>
    </location>
</feature>
<feature type="domain" description="AB hydrolase-1" evidence="2">
    <location>
        <begin position="38"/>
        <end position="248"/>
    </location>
</feature>
<dbReference type="RefSeq" id="WP_213305957.1">
    <property type="nucleotide sequence ID" value="NZ_JBHSTF010000046.1"/>
</dbReference>
<sequence length="260" mass="28147">MKMILFKSVKSLIAVAIWTLSFSAVQEVAAQVVVSKNILLVHGAFADGSGYKSIYEILSKKGYNVRIAQLPLTGLADDVAAVQRVLDKLEGPVVLVGHSWSGVVISEAGIDPKVVSLVFIAAFLPDVGESAATWASTYPPAPENGIIGPDKQGYLWYDKAKYHAGFAADVSQKESDFMEASQVPIIASSFGTVLSNAAWKTKPSFAVVTLQDKNIHPDLQRKMYKRANSKIIEIQSSHVVYMSHAPEVSNLIIEASKVKK</sequence>
<dbReference type="Pfam" id="PF12697">
    <property type="entry name" value="Abhydrolase_6"/>
    <property type="match status" value="1"/>
</dbReference>
<evidence type="ECO:0000313" key="4">
    <source>
        <dbReference type="Proteomes" id="UP000722625"/>
    </source>
</evidence>
<reference evidence="3 4" key="1">
    <citation type="journal article" date="2018" name="Int. J. Syst. Evol. Microbiol.">
        <title>Flavobacterium chryseum sp. nov. and Flavobacterium psychroterrae sp. nov., novel environmental bacteria isolated from Antarctica.</title>
        <authorList>
            <person name="Kralova S."/>
            <person name="Svec P."/>
            <person name="Busse H.J."/>
            <person name="Stankova E."/>
            <person name="Vaczi P."/>
            <person name="Sedlacek I."/>
        </authorList>
    </citation>
    <scope>NUCLEOTIDE SEQUENCE [LARGE SCALE GENOMIC DNA]</scope>
    <source>
        <strain evidence="3 4">CCM 8827</strain>
    </source>
</reference>
<dbReference type="PANTHER" id="PTHR37017:SF11">
    <property type="entry name" value="ESTERASE_LIPASE_THIOESTERASE DOMAIN-CONTAINING PROTEIN"/>
    <property type="match status" value="1"/>
</dbReference>
<feature type="signal peptide" evidence="1">
    <location>
        <begin position="1"/>
        <end position="26"/>
    </location>
</feature>
<organism evidence="3 4">
    <name type="scientific">Flavobacterium psychroterrae</name>
    <dbReference type="NCBI Taxonomy" id="2133767"/>
    <lineage>
        <taxon>Bacteria</taxon>
        <taxon>Pseudomonadati</taxon>
        <taxon>Bacteroidota</taxon>
        <taxon>Flavobacteriia</taxon>
        <taxon>Flavobacteriales</taxon>
        <taxon>Flavobacteriaceae</taxon>
        <taxon>Flavobacterium</taxon>
    </lineage>
</organism>
<dbReference type="PANTHER" id="PTHR37017">
    <property type="entry name" value="AB HYDROLASE-1 DOMAIN-CONTAINING PROTEIN-RELATED"/>
    <property type="match status" value="1"/>
</dbReference>
<dbReference type="GO" id="GO:0016787">
    <property type="term" value="F:hydrolase activity"/>
    <property type="evidence" value="ECO:0007669"/>
    <property type="project" value="UniProtKB-KW"/>
</dbReference>
<evidence type="ECO:0000259" key="2">
    <source>
        <dbReference type="Pfam" id="PF12697"/>
    </source>
</evidence>
<dbReference type="Gene3D" id="3.40.50.1820">
    <property type="entry name" value="alpha/beta hydrolase"/>
    <property type="match status" value="1"/>
</dbReference>
<proteinExistence type="predicted"/>
<evidence type="ECO:0000313" key="3">
    <source>
        <dbReference type="EMBL" id="MBS7233462.1"/>
    </source>
</evidence>
<comment type="caution">
    <text evidence="3">The sequence shown here is derived from an EMBL/GenBank/DDBJ whole genome shotgun (WGS) entry which is preliminary data.</text>
</comment>
<dbReference type="SUPFAM" id="SSF53474">
    <property type="entry name" value="alpha/beta-Hydrolases"/>
    <property type="match status" value="1"/>
</dbReference>
<name>A0ABS5PGP7_9FLAO</name>
<keyword evidence="1" id="KW-0732">Signal</keyword>
<keyword evidence="4" id="KW-1185">Reference proteome</keyword>
<evidence type="ECO:0000256" key="1">
    <source>
        <dbReference type="SAM" id="SignalP"/>
    </source>
</evidence>
<dbReference type="InterPro" id="IPR052897">
    <property type="entry name" value="Sec-Metab_Biosynth_Hydrolase"/>
</dbReference>